<evidence type="ECO:0000313" key="2">
    <source>
        <dbReference type="EnsemblPlants" id="Kaladp0055s0413.1.v1.1.CDS.1"/>
    </source>
</evidence>
<feature type="region of interest" description="Disordered" evidence="1">
    <location>
        <begin position="1"/>
        <end position="69"/>
    </location>
</feature>
<dbReference type="Proteomes" id="UP000594263">
    <property type="component" value="Unplaced"/>
</dbReference>
<dbReference type="PANTHER" id="PTHR33333:SF32">
    <property type="entry name" value="PSAD1"/>
    <property type="match status" value="1"/>
</dbReference>
<dbReference type="EnsemblPlants" id="Kaladp0055s0413.1.v1.1">
    <property type="protein sequence ID" value="Kaladp0055s0413.1.v1.1.CDS.1"/>
    <property type="gene ID" value="Kaladp0055s0413.v1.1"/>
</dbReference>
<dbReference type="InterPro" id="IPR039926">
    <property type="entry name" value="Egg_app_1"/>
</dbReference>
<dbReference type="EnsemblPlants" id="Kaladp0095s0756.1.v1.1">
    <property type="protein sequence ID" value="Kaladp0095s0756.1.v1.1.CDS.1"/>
    <property type="gene ID" value="Kaladp0095s0756.v1.1"/>
</dbReference>
<accession>A0A7N0U918</accession>
<reference evidence="2" key="1">
    <citation type="submission" date="2021-01" db="UniProtKB">
        <authorList>
            <consortium name="EnsemblPlants"/>
        </authorList>
    </citation>
    <scope>IDENTIFICATION</scope>
</reference>
<proteinExistence type="predicted"/>
<dbReference type="Gramene" id="Kaladp0095s0756.1.v1.1">
    <property type="protein sequence ID" value="Kaladp0095s0756.1.v1.1.CDS.1"/>
    <property type="gene ID" value="Kaladp0095s0756.v1.1"/>
</dbReference>
<sequence>MTKGGSNNNGQQAGGCKGSCASGGQKGGGSSFSAGANSDTMKAPGQDGYISRSGFEANPSGYFSDLHKK</sequence>
<organism evidence="2 3">
    <name type="scientific">Kalanchoe fedtschenkoi</name>
    <name type="common">Lavender scallops</name>
    <name type="synonym">South American air plant</name>
    <dbReference type="NCBI Taxonomy" id="63787"/>
    <lineage>
        <taxon>Eukaryota</taxon>
        <taxon>Viridiplantae</taxon>
        <taxon>Streptophyta</taxon>
        <taxon>Embryophyta</taxon>
        <taxon>Tracheophyta</taxon>
        <taxon>Spermatophyta</taxon>
        <taxon>Magnoliopsida</taxon>
        <taxon>eudicotyledons</taxon>
        <taxon>Gunneridae</taxon>
        <taxon>Pentapetalae</taxon>
        <taxon>Saxifragales</taxon>
        <taxon>Crassulaceae</taxon>
        <taxon>Kalanchoe</taxon>
    </lineage>
</organism>
<evidence type="ECO:0000313" key="3">
    <source>
        <dbReference type="Proteomes" id="UP000594263"/>
    </source>
</evidence>
<evidence type="ECO:0000256" key="1">
    <source>
        <dbReference type="SAM" id="MobiDB-lite"/>
    </source>
</evidence>
<name>A0A7N0U918_KALFE</name>
<feature type="compositionally biased region" description="Low complexity" evidence="1">
    <location>
        <begin position="1"/>
        <end position="11"/>
    </location>
</feature>
<dbReference type="AlphaFoldDB" id="A0A7N0U918"/>
<dbReference type="PANTHER" id="PTHR33333">
    <property type="entry name" value="ERYTHROCYTE MEMBRANE PROTEIN 1-LIKE"/>
    <property type="match status" value="1"/>
</dbReference>
<dbReference type="OMA" id="GYMVAPW"/>
<keyword evidence="3" id="KW-1185">Reference proteome</keyword>
<dbReference type="Gramene" id="Kaladp0055s0413.1.v1.1">
    <property type="protein sequence ID" value="Kaladp0055s0413.1.v1.1.CDS.1"/>
    <property type="gene ID" value="Kaladp0055s0413.v1.1"/>
</dbReference>
<protein>
    <submittedName>
        <fullName evidence="2">Uncharacterized protein</fullName>
    </submittedName>
</protein>